<feature type="domain" description="CCHC-type" evidence="3">
    <location>
        <begin position="341"/>
        <end position="356"/>
    </location>
</feature>
<dbReference type="PANTHER" id="PTHR23002">
    <property type="entry name" value="ZINC FINGER CCHC DOMAIN CONTAINING PROTEIN"/>
    <property type="match status" value="1"/>
</dbReference>
<evidence type="ECO:0000259" key="3">
    <source>
        <dbReference type="PROSITE" id="PS50158"/>
    </source>
</evidence>
<name>A0ABY0H2U7_9PEZI</name>
<feature type="domain" description="CCHC-type" evidence="3">
    <location>
        <begin position="365"/>
        <end position="380"/>
    </location>
</feature>
<dbReference type="SMART" id="SM00343">
    <property type="entry name" value="ZnF_C2HC"/>
    <property type="match status" value="10"/>
</dbReference>
<feature type="domain" description="CCHC-type" evidence="3">
    <location>
        <begin position="97"/>
        <end position="112"/>
    </location>
</feature>
<feature type="region of interest" description="Disordered" evidence="2">
    <location>
        <begin position="477"/>
        <end position="496"/>
    </location>
</feature>
<feature type="domain" description="CCHC-type" evidence="3">
    <location>
        <begin position="316"/>
        <end position="331"/>
    </location>
</feature>
<dbReference type="Gene3D" id="4.10.60.10">
    <property type="entry name" value="Zinc finger, CCHC-type"/>
    <property type="match status" value="6"/>
</dbReference>
<dbReference type="EMBL" id="QJNS01000196">
    <property type="protein sequence ID" value="RYO83114.1"/>
    <property type="molecule type" value="Genomic_DNA"/>
</dbReference>
<dbReference type="Pfam" id="PF00098">
    <property type="entry name" value="zf-CCHC"/>
    <property type="match status" value="8"/>
</dbReference>
<evidence type="ECO:0000256" key="2">
    <source>
        <dbReference type="SAM" id="MobiDB-lite"/>
    </source>
</evidence>
<dbReference type="Pfam" id="PF14392">
    <property type="entry name" value="zf-CCHC_4"/>
    <property type="match status" value="1"/>
</dbReference>
<comment type="caution">
    <text evidence="4">The sequence shown here is derived from an EMBL/GenBank/DDBJ whole genome shotgun (WGS) entry which is preliminary data.</text>
</comment>
<feature type="region of interest" description="Disordered" evidence="2">
    <location>
        <begin position="1"/>
        <end position="28"/>
    </location>
</feature>
<accession>A0ABY0H2U7</accession>
<dbReference type="PROSITE" id="PS50158">
    <property type="entry name" value="ZF_CCHC"/>
    <property type="match status" value="10"/>
</dbReference>
<dbReference type="InterPro" id="IPR041670">
    <property type="entry name" value="Znf-CCHC_6"/>
</dbReference>
<keyword evidence="5" id="KW-1185">Reference proteome</keyword>
<feature type="domain" description="CCHC-type" evidence="3">
    <location>
        <begin position="265"/>
        <end position="281"/>
    </location>
</feature>
<feature type="domain" description="CCHC-type" evidence="3">
    <location>
        <begin position="413"/>
        <end position="428"/>
    </location>
</feature>
<feature type="domain" description="CCHC-type" evidence="3">
    <location>
        <begin position="389"/>
        <end position="404"/>
    </location>
</feature>
<keyword evidence="1" id="KW-0479">Metal-binding</keyword>
<dbReference type="InterPro" id="IPR051714">
    <property type="entry name" value="Znf_CCHC_NABP"/>
</dbReference>
<dbReference type="Proteomes" id="UP000294003">
    <property type="component" value="Unassembled WGS sequence"/>
</dbReference>
<proteinExistence type="predicted"/>
<keyword evidence="1" id="KW-0863">Zinc-finger</keyword>
<evidence type="ECO:0000256" key="1">
    <source>
        <dbReference type="PROSITE-ProRule" id="PRU00047"/>
    </source>
</evidence>
<feature type="domain" description="CCHC-type" evidence="3">
    <location>
        <begin position="74"/>
        <end position="89"/>
    </location>
</feature>
<protein>
    <recommendedName>
        <fullName evidence="3">CCHC-type domain-containing protein</fullName>
    </recommendedName>
</protein>
<gene>
    <name evidence="4" type="ORF">DL762_006282</name>
</gene>
<dbReference type="InterPro" id="IPR001878">
    <property type="entry name" value="Znf_CCHC"/>
</dbReference>
<feature type="domain" description="CCHC-type" evidence="3">
    <location>
        <begin position="118"/>
        <end position="132"/>
    </location>
</feature>
<evidence type="ECO:0000313" key="5">
    <source>
        <dbReference type="Proteomes" id="UP000294003"/>
    </source>
</evidence>
<dbReference type="InterPro" id="IPR025836">
    <property type="entry name" value="Zn_knuckle_CX2CX4HX4C"/>
</dbReference>
<organism evidence="4 5">
    <name type="scientific">Monosporascus cannonballus</name>
    <dbReference type="NCBI Taxonomy" id="155416"/>
    <lineage>
        <taxon>Eukaryota</taxon>
        <taxon>Fungi</taxon>
        <taxon>Dikarya</taxon>
        <taxon>Ascomycota</taxon>
        <taxon>Pezizomycotina</taxon>
        <taxon>Sordariomycetes</taxon>
        <taxon>Xylariomycetidae</taxon>
        <taxon>Xylariales</taxon>
        <taxon>Xylariales incertae sedis</taxon>
        <taxon>Monosporascus</taxon>
    </lineage>
</organism>
<reference evidence="4 5" key="1">
    <citation type="submission" date="2018-06" db="EMBL/GenBank/DDBJ databases">
        <title>Complete Genomes of Monosporascus.</title>
        <authorList>
            <person name="Robinson A.J."/>
            <person name="Natvig D.O."/>
        </authorList>
    </citation>
    <scope>NUCLEOTIDE SEQUENCE [LARGE SCALE GENOMIC DNA]</scope>
    <source>
        <strain evidence="4 5">CBS 609.92</strain>
    </source>
</reference>
<dbReference type="InterPro" id="IPR036875">
    <property type="entry name" value="Znf_CCHC_sf"/>
</dbReference>
<sequence>MSDWGTGTKTADAADEWGSGGQANDFGANNNFSGSNSFNNAAQFRGRAADSFDNSFGTTASRGAEAGSGGNHACFNCGQEGHSKADCPNERVFTGTCRICEKEGHMAKDCPDKPPQICRNCGGEGHHASECKAARKLDRSNVEDVQAEVAWKKLTAAIEEQDMDDVKDAVQQYVKAIPEMTYVNLEEAFRSQGLGLHLIAIKKSVLSTYTKMDLQGNLDKTYAVTYRFDDKPARPREAEAWPESPEENLERLKDAGEVVTRGLPKCGNCGEIGHISKRCPQEKQMTERVVIKCFNCDEEGHRMRDCTQPRNDRFACKNCGKSGHKVADCPEPRVAGDDVECRKCGEMGHFSRDCPQGGGGGSRACFNCGQEGHSSKDCTEPRNMAKVQCRNCDEFGHESKQCPKPRDYSRVTCSNCGETGHTKVRCKKEAVAPDTFDGGFDTPGETGPVDTSDWAGGNTGTGTFDTSDWAGGNTGSGAIHTGDWASGNTGTGAVDW</sequence>
<evidence type="ECO:0000313" key="4">
    <source>
        <dbReference type="EMBL" id="RYO83114.1"/>
    </source>
</evidence>
<dbReference type="SUPFAM" id="SSF57756">
    <property type="entry name" value="Retrovirus zinc finger-like domains"/>
    <property type="match status" value="5"/>
</dbReference>
<keyword evidence="1" id="KW-0862">Zinc</keyword>
<dbReference type="Pfam" id="PF15288">
    <property type="entry name" value="zf-CCHC_6"/>
    <property type="match status" value="1"/>
</dbReference>
<feature type="domain" description="CCHC-type" evidence="3">
    <location>
        <begin position="292"/>
        <end position="308"/>
    </location>
</feature>